<evidence type="ECO:0000259" key="2">
    <source>
        <dbReference type="Pfam" id="PF00535"/>
    </source>
</evidence>
<comment type="similarity">
    <text evidence="1">Belongs to the glycosyltransferase 2 family. WaaE/KdtX subfamily.</text>
</comment>
<feature type="domain" description="Glycosyltransferase 2-like" evidence="2">
    <location>
        <begin position="1"/>
        <end position="83"/>
    </location>
</feature>
<dbReference type="Proteomes" id="UP000676428">
    <property type="component" value="Chromosome"/>
</dbReference>
<dbReference type="InterPro" id="IPR029044">
    <property type="entry name" value="Nucleotide-diphossugar_trans"/>
</dbReference>
<dbReference type="EMBL" id="CP074572">
    <property type="protein sequence ID" value="QVK24806.1"/>
    <property type="molecule type" value="Genomic_DNA"/>
</dbReference>
<dbReference type="InterPro" id="IPR001173">
    <property type="entry name" value="Glyco_trans_2-like"/>
</dbReference>
<evidence type="ECO:0000313" key="3">
    <source>
        <dbReference type="EMBL" id="QVK24806.1"/>
    </source>
</evidence>
<dbReference type="Gene3D" id="3.90.550.10">
    <property type="entry name" value="Spore Coat Polysaccharide Biosynthesis Protein SpsA, Chain A"/>
    <property type="match status" value="1"/>
</dbReference>
<reference evidence="3 4" key="1">
    <citation type="journal article" date="2012" name="Int. J. Syst. Evol. Microbiol.">
        <title>Shewanella dokdonensis sp. nov., isolated from seawater.</title>
        <authorList>
            <person name="Sung H.R."/>
            <person name="Yoon J.H."/>
            <person name="Ghim S.Y."/>
        </authorList>
    </citation>
    <scope>NUCLEOTIDE SEQUENCE [LARGE SCALE GENOMIC DNA]</scope>
    <source>
        <strain evidence="3 4">DSM 23626</strain>
    </source>
</reference>
<name>A0ABX8DJV5_9GAMM</name>
<keyword evidence="4" id="KW-1185">Reference proteome</keyword>
<organism evidence="3 4">
    <name type="scientific">Shewanella dokdonensis</name>
    <dbReference type="NCBI Taxonomy" id="712036"/>
    <lineage>
        <taxon>Bacteria</taxon>
        <taxon>Pseudomonadati</taxon>
        <taxon>Pseudomonadota</taxon>
        <taxon>Gammaproteobacteria</taxon>
        <taxon>Alteromonadales</taxon>
        <taxon>Shewanellaceae</taxon>
        <taxon>Shewanella</taxon>
    </lineage>
</organism>
<protein>
    <submittedName>
        <fullName evidence="3">Glycosyltransferase family 2 protein</fullName>
    </submittedName>
</protein>
<accession>A0ABX8DJV5</accession>
<dbReference type="Pfam" id="PF00535">
    <property type="entry name" value="Glycos_transf_2"/>
    <property type="match status" value="1"/>
</dbReference>
<evidence type="ECO:0000313" key="4">
    <source>
        <dbReference type="Proteomes" id="UP000676428"/>
    </source>
</evidence>
<dbReference type="PANTHER" id="PTHR43630">
    <property type="entry name" value="POLY-BETA-1,6-N-ACETYL-D-GLUCOSAMINE SYNTHASE"/>
    <property type="match status" value="1"/>
</dbReference>
<dbReference type="CDD" id="cd02511">
    <property type="entry name" value="Beta4Glucosyltransferase"/>
    <property type="match status" value="1"/>
</dbReference>
<proteinExistence type="inferred from homology"/>
<gene>
    <name evidence="3" type="ORF">KHX94_09240</name>
</gene>
<dbReference type="SUPFAM" id="SSF53448">
    <property type="entry name" value="Nucleotide-diphospho-sugar transferases"/>
    <property type="match status" value="1"/>
</dbReference>
<evidence type="ECO:0000256" key="1">
    <source>
        <dbReference type="ARBA" id="ARBA00038494"/>
    </source>
</evidence>
<dbReference type="PANTHER" id="PTHR43630:SF2">
    <property type="entry name" value="GLYCOSYLTRANSFERASE"/>
    <property type="match status" value="1"/>
</dbReference>
<sequence length="252" mass="28975">MIVCNEADRIERCLAPLQGWVDELIILDSGSTDGTVEIAKKYTSEVHCTDWPGYGPQRNRALAMCQYDWVLTIDADEIVTEALKAEIDEVLSIAKPDANMIKIPWKTYFFGKFLNHGRYTAPQGKLFYKVGAKFKERQVHETLLQPNQRIKVLKSALLHYSWRNYQHVQEKHLKYACLMAQEKANKGKKSTIGFAVLRFFTDFFQQYVLSLGFLDGWRGLLMAIILGEYAFHKYAALAELSLPQDDTAVERR</sequence>